<comment type="caution">
    <text evidence="13">The sequence shown here is derived from an EMBL/GenBank/DDBJ whole genome shotgun (WGS) entry which is preliminary data.</text>
</comment>
<proteinExistence type="inferred from homology"/>
<feature type="domain" description="RIO kinase" evidence="12">
    <location>
        <begin position="216"/>
        <end position="456"/>
    </location>
</feature>
<dbReference type="PIRSF" id="PIRSF038146">
    <property type="entry name" value="Ser/Thr_PK_RIO3"/>
    <property type="match status" value="1"/>
</dbReference>
<keyword evidence="14" id="KW-1185">Reference proteome</keyword>
<keyword evidence="2 11" id="KW-0723">Serine/threonine-protein kinase</keyword>
<evidence type="ECO:0000256" key="10">
    <source>
        <dbReference type="ARBA" id="ARBA00048679"/>
    </source>
</evidence>
<evidence type="ECO:0000259" key="12">
    <source>
        <dbReference type="SMART" id="SM00090"/>
    </source>
</evidence>
<dbReference type="STRING" id="6265.A0A0B2VCG5"/>
<dbReference type="Gene3D" id="1.10.510.10">
    <property type="entry name" value="Transferase(Phosphotransferase) domain 1"/>
    <property type="match status" value="1"/>
</dbReference>
<dbReference type="GO" id="GO:0106310">
    <property type="term" value="F:protein serine kinase activity"/>
    <property type="evidence" value="ECO:0007669"/>
    <property type="project" value="RHEA"/>
</dbReference>
<sequence length="512" mass="58768">MASGISMKTSPWGKKDTEVDEPIVSLVEIMSEELAEQLEETETAESKSGLDSSLAQYGLSVADVGEGADDLTLARALQAQFDREYAISLKEEEAKQKGAKIEVNFKRYHPSYDVDGDCDEESSEDDEDIREFATNLLYENVKEEFPPCGFVRDAEGHMITKHDKEVMERRNTNKVMQFPIDFPTGDVVGEKLSNKVFNTLRAYSRTEQKRNIRVKDKEEKATSEQSMDAATRMILYRWINSGELFDRIEGVIATGKESVVLHAATRADSVLNLEEAHYAIKVYKMTLTEFKNRSEYVQNDYHFKNPRRVLRVWAEKEFMNLHRMVRAGLKCPQPIRLKKHVMMMSLIGAGGRAAPKLKSIEWEDQESKSDAFQQVREAMLRMFKECNLVHGDLSEFNILYHFGQVYIIDVSQAIDVSHPRSLFFLLRDIENVLDYFGRMGTDDLPSATELFNEITGLNMDPEKNLLVQVEHFEKDNRNVQLREDKANPADRELRLYDAEVAVTHEDPAELYN</sequence>
<evidence type="ECO:0000313" key="14">
    <source>
        <dbReference type="Proteomes" id="UP000031036"/>
    </source>
</evidence>
<evidence type="ECO:0000256" key="11">
    <source>
        <dbReference type="PIRNR" id="PIRNR038146"/>
    </source>
</evidence>
<dbReference type="InterPro" id="IPR051272">
    <property type="entry name" value="RIO-type_Ser/Thr_kinase"/>
</dbReference>
<evidence type="ECO:0000256" key="1">
    <source>
        <dbReference type="ARBA" id="ARBA00009196"/>
    </source>
</evidence>
<dbReference type="InterPro" id="IPR018935">
    <property type="entry name" value="RIO_kinase_CS"/>
</dbReference>
<evidence type="ECO:0000256" key="2">
    <source>
        <dbReference type="ARBA" id="ARBA00022527"/>
    </source>
</evidence>
<dbReference type="Proteomes" id="UP000031036">
    <property type="component" value="Unassembled WGS sequence"/>
</dbReference>
<dbReference type="Gene3D" id="3.30.200.20">
    <property type="entry name" value="Phosphorylase Kinase, domain 1"/>
    <property type="match status" value="1"/>
</dbReference>
<keyword evidence="3 11" id="KW-0808">Transferase</keyword>
<dbReference type="InterPro" id="IPR017406">
    <property type="entry name" value="Ser/Thr_kinase_Rio3"/>
</dbReference>
<comment type="catalytic activity">
    <reaction evidence="9 11">
        <text>L-threonyl-[protein] + ATP = O-phospho-L-threonyl-[protein] + ADP + H(+)</text>
        <dbReference type="Rhea" id="RHEA:46608"/>
        <dbReference type="Rhea" id="RHEA-COMP:11060"/>
        <dbReference type="Rhea" id="RHEA-COMP:11605"/>
        <dbReference type="ChEBI" id="CHEBI:15378"/>
        <dbReference type="ChEBI" id="CHEBI:30013"/>
        <dbReference type="ChEBI" id="CHEBI:30616"/>
        <dbReference type="ChEBI" id="CHEBI:61977"/>
        <dbReference type="ChEBI" id="CHEBI:456216"/>
        <dbReference type="EC" id="2.7.11.1"/>
    </reaction>
</comment>
<comment type="similarity">
    <text evidence="1 11">Belongs to the protein kinase superfamily. RIO-type Ser/Thr kinase family.</text>
</comment>
<keyword evidence="8 11" id="KW-0460">Magnesium</keyword>
<dbReference type="Pfam" id="PF01163">
    <property type="entry name" value="RIO1"/>
    <property type="match status" value="1"/>
</dbReference>
<dbReference type="EMBL" id="JPKZ01001575">
    <property type="protein sequence ID" value="KHN81201.1"/>
    <property type="molecule type" value="Genomic_DNA"/>
</dbReference>
<dbReference type="GO" id="GO:0004674">
    <property type="term" value="F:protein serine/threonine kinase activity"/>
    <property type="evidence" value="ECO:0007669"/>
    <property type="project" value="UniProtKB-UniRule"/>
</dbReference>
<dbReference type="InterPro" id="IPR011009">
    <property type="entry name" value="Kinase-like_dom_sf"/>
</dbReference>
<keyword evidence="5 11" id="KW-0547">Nucleotide-binding</keyword>
<dbReference type="GO" id="GO:0046872">
    <property type="term" value="F:metal ion binding"/>
    <property type="evidence" value="ECO:0007669"/>
    <property type="project" value="UniProtKB-UniRule"/>
</dbReference>
<evidence type="ECO:0000256" key="8">
    <source>
        <dbReference type="ARBA" id="ARBA00022842"/>
    </source>
</evidence>
<evidence type="ECO:0000256" key="6">
    <source>
        <dbReference type="ARBA" id="ARBA00022777"/>
    </source>
</evidence>
<accession>A0A0B2VCG5</accession>
<dbReference type="SUPFAM" id="SSF56112">
    <property type="entry name" value="Protein kinase-like (PK-like)"/>
    <property type="match status" value="1"/>
</dbReference>
<dbReference type="EC" id="2.7.11.1" evidence="11"/>
<comment type="cofactor">
    <cofactor evidence="11">
        <name>Mg(2+)</name>
        <dbReference type="ChEBI" id="CHEBI:18420"/>
    </cofactor>
</comment>
<keyword evidence="4 11" id="KW-0479">Metal-binding</keyword>
<evidence type="ECO:0000256" key="4">
    <source>
        <dbReference type="ARBA" id="ARBA00022723"/>
    </source>
</evidence>
<name>A0A0B2VCG5_TOXCA</name>
<dbReference type="PROSITE" id="PS01245">
    <property type="entry name" value="RIO1"/>
    <property type="match status" value="1"/>
</dbReference>
<dbReference type="PANTHER" id="PTHR45723">
    <property type="entry name" value="SERINE/THREONINE-PROTEIN KINASE RIO1"/>
    <property type="match status" value="1"/>
</dbReference>
<dbReference type="GO" id="GO:0005524">
    <property type="term" value="F:ATP binding"/>
    <property type="evidence" value="ECO:0007669"/>
    <property type="project" value="UniProtKB-UniRule"/>
</dbReference>
<evidence type="ECO:0000313" key="13">
    <source>
        <dbReference type="EMBL" id="KHN81201.1"/>
    </source>
</evidence>
<comment type="catalytic activity">
    <reaction evidence="10 11">
        <text>L-seryl-[protein] + ATP = O-phospho-L-seryl-[protein] + ADP + H(+)</text>
        <dbReference type="Rhea" id="RHEA:17989"/>
        <dbReference type="Rhea" id="RHEA-COMP:9863"/>
        <dbReference type="Rhea" id="RHEA-COMP:11604"/>
        <dbReference type="ChEBI" id="CHEBI:15378"/>
        <dbReference type="ChEBI" id="CHEBI:29999"/>
        <dbReference type="ChEBI" id="CHEBI:30616"/>
        <dbReference type="ChEBI" id="CHEBI:83421"/>
        <dbReference type="ChEBI" id="CHEBI:456216"/>
        <dbReference type="EC" id="2.7.11.1"/>
    </reaction>
</comment>
<reference evidence="13 14" key="1">
    <citation type="submission" date="2014-11" db="EMBL/GenBank/DDBJ databases">
        <title>Genetic blueprint of the zoonotic pathogen Toxocara canis.</title>
        <authorList>
            <person name="Zhu X.-Q."/>
            <person name="Korhonen P.K."/>
            <person name="Cai H."/>
            <person name="Young N.D."/>
            <person name="Nejsum P."/>
            <person name="von Samson-Himmelstjerna G."/>
            <person name="Boag P.R."/>
            <person name="Tan P."/>
            <person name="Li Q."/>
            <person name="Min J."/>
            <person name="Yang Y."/>
            <person name="Wang X."/>
            <person name="Fang X."/>
            <person name="Hall R.S."/>
            <person name="Hofmann A."/>
            <person name="Sternberg P.W."/>
            <person name="Jex A.R."/>
            <person name="Gasser R.B."/>
        </authorList>
    </citation>
    <scope>NUCLEOTIDE SEQUENCE [LARGE SCALE GENOMIC DNA]</scope>
    <source>
        <strain evidence="13">PN_DK_2014</strain>
    </source>
</reference>
<dbReference type="OMA" id="SKCPWGA"/>
<dbReference type="InterPro" id="IPR018934">
    <property type="entry name" value="RIO_dom"/>
</dbReference>
<organism evidence="13 14">
    <name type="scientific">Toxocara canis</name>
    <name type="common">Canine roundworm</name>
    <dbReference type="NCBI Taxonomy" id="6265"/>
    <lineage>
        <taxon>Eukaryota</taxon>
        <taxon>Metazoa</taxon>
        <taxon>Ecdysozoa</taxon>
        <taxon>Nematoda</taxon>
        <taxon>Chromadorea</taxon>
        <taxon>Rhabditida</taxon>
        <taxon>Spirurina</taxon>
        <taxon>Ascaridomorpha</taxon>
        <taxon>Ascaridoidea</taxon>
        <taxon>Toxocaridae</taxon>
        <taxon>Toxocara</taxon>
    </lineage>
</organism>
<keyword evidence="7" id="KW-0067">ATP-binding</keyword>
<dbReference type="SMART" id="SM00090">
    <property type="entry name" value="RIO"/>
    <property type="match status" value="1"/>
</dbReference>
<evidence type="ECO:0000256" key="9">
    <source>
        <dbReference type="ARBA" id="ARBA00047899"/>
    </source>
</evidence>
<keyword evidence="6 11" id="KW-0418">Kinase</keyword>
<evidence type="ECO:0000256" key="5">
    <source>
        <dbReference type="ARBA" id="ARBA00022741"/>
    </source>
</evidence>
<evidence type="ECO:0000256" key="3">
    <source>
        <dbReference type="ARBA" id="ARBA00022679"/>
    </source>
</evidence>
<evidence type="ECO:0000256" key="7">
    <source>
        <dbReference type="ARBA" id="ARBA00022840"/>
    </source>
</evidence>
<dbReference type="OrthoDB" id="205248at2759"/>
<dbReference type="AlphaFoldDB" id="A0A0B2VCG5"/>
<protein>
    <recommendedName>
        <fullName evidence="11">Serine/threonine-protein kinase RIO3</fullName>
        <ecNumber evidence="11">2.7.11.1</ecNumber>
    </recommendedName>
</protein>
<dbReference type="InterPro" id="IPR000687">
    <property type="entry name" value="RIO_kinase"/>
</dbReference>
<gene>
    <name evidence="13" type="primary">riok-3</name>
    <name evidence="13" type="ORF">Tcan_15328</name>
</gene>